<dbReference type="Pfam" id="PF00501">
    <property type="entry name" value="AMP-binding"/>
    <property type="match status" value="1"/>
</dbReference>
<evidence type="ECO:0000259" key="1">
    <source>
        <dbReference type="Pfam" id="PF00501"/>
    </source>
</evidence>
<dbReference type="AlphaFoldDB" id="A0A266QEB6"/>
<feature type="domain" description="AMP-dependent synthetase/ligase" evidence="1">
    <location>
        <begin position="185"/>
        <end position="303"/>
    </location>
</feature>
<dbReference type="EMBL" id="NHNI01000001">
    <property type="protein sequence ID" value="OZY87699.1"/>
    <property type="molecule type" value="Genomic_DNA"/>
</dbReference>
<reference evidence="3" key="1">
    <citation type="submission" date="2017-05" db="EMBL/GenBank/DDBJ databases">
        <authorList>
            <person name="Barney B.M."/>
        </authorList>
    </citation>
    <scope>NUCLEOTIDE SEQUENCE [LARGE SCALE GENOMIC DNA]</scope>
    <source>
        <strain evidence="3">PSBB022</strain>
    </source>
</reference>
<dbReference type="SUPFAM" id="SSF56801">
    <property type="entry name" value="Acetyl-CoA synthetase-like"/>
    <property type="match status" value="1"/>
</dbReference>
<dbReference type="InterPro" id="IPR000873">
    <property type="entry name" value="AMP-dep_synth/lig_dom"/>
</dbReference>
<comment type="caution">
    <text evidence="2">The sequence shown here is derived from an EMBL/GenBank/DDBJ whole genome shotgun (WGS) entry which is preliminary data.</text>
</comment>
<dbReference type="Gene3D" id="3.40.50.12780">
    <property type="entry name" value="N-terminal domain of ligase-like"/>
    <property type="match status" value="1"/>
</dbReference>
<gene>
    <name evidence="2" type="ORF">CBP51_12280</name>
</gene>
<dbReference type="PANTHER" id="PTHR36932:SF1">
    <property type="entry name" value="CAPSULAR POLYSACCHARIDE BIOSYNTHESIS PROTEIN"/>
    <property type="match status" value="1"/>
</dbReference>
<evidence type="ECO:0000313" key="3">
    <source>
        <dbReference type="Proteomes" id="UP000216101"/>
    </source>
</evidence>
<protein>
    <recommendedName>
        <fullName evidence="1">AMP-dependent synthetase/ligase domain-containing protein</fullName>
    </recommendedName>
</protein>
<sequence>MSIKKAFFKYCVYYPIILLRREWIYPYLKKLRLSQYYNRASIEADQFKRLADLLAHAKKNVPFYKNRLQSECNSLTELQDVPFLEKDDLRNNAAYLLNAEPKGYIRAKTTGGSTGAAVTIYKNNYAMAEELAATWRGYSWAGIEIGDLQARFWGVPFDKKGRIRARLIDFVTNRIRLSAFSFSENDVARYLKVLNKKKPKYFYGYVSMIKQLAEYIDNNNLSLSFNLAAVITTSEVLSESDRVFFERVFNCKVFNEYGCGEIGTIAHECEHGRMHITAENMIVEIVDHNGHVVPDGVSGEIVVTDLTNYSMPLIRYKMRDFGVIDPSMCICGRGLPILKEVHGREYDILINSKGEKFHGEFFLYMIEDAKKLDMPVKGYQVEQVALGQMVINLVVDDLFFSKIKFFLENKIKNNFDDSIEIVFNKVPHINREASGKLRVIKRSF</sequence>
<dbReference type="InterPro" id="IPR053158">
    <property type="entry name" value="CapK_Type1_Caps_Biosynth"/>
</dbReference>
<accession>A0A266QEB6</accession>
<dbReference type="PANTHER" id="PTHR36932">
    <property type="entry name" value="CAPSULAR POLYSACCHARIDE BIOSYNTHESIS PROTEIN"/>
    <property type="match status" value="1"/>
</dbReference>
<evidence type="ECO:0000313" key="2">
    <source>
        <dbReference type="EMBL" id="OZY87699.1"/>
    </source>
</evidence>
<dbReference type="InterPro" id="IPR042099">
    <property type="entry name" value="ANL_N_sf"/>
</dbReference>
<dbReference type="Proteomes" id="UP000216101">
    <property type="component" value="Unassembled WGS sequence"/>
</dbReference>
<proteinExistence type="predicted"/>
<keyword evidence="3" id="KW-1185">Reference proteome</keyword>
<organism evidence="2 3">
    <name type="scientific">Cellvibrio mixtus</name>
    <dbReference type="NCBI Taxonomy" id="39650"/>
    <lineage>
        <taxon>Bacteria</taxon>
        <taxon>Pseudomonadati</taxon>
        <taxon>Pseudomonadota</taxon>
        <taxon>Gammaproteobacteria</taxon>
        <taxon>Cellvibrionales</taxon>
        <taxon>Cellvibrionaceae</taxon>
        <taxon>Cellvibrio</taxon>
    </lineage>
</organism>
<name>A0A266QEB6_9GAMM</name>
<dbReference type="RefSeq" id="WP_094985053.1">
    <property type="nucleotide sequence ID" value="NZ_NHNI01000001.1"/>
</dbReference>